<dbReference type="InterPro" id="IPR029039">
    <property type="entry name" value="Flavoprotein-like_sf"/>
</dbReference>
<organism evidence="4 5">
    <name type="scientific">Glycomyces sambucus</name>
    <dbReference type="NCBI Taxonomy" id="380244"/>
    <lineage>
        <taxon>Bacteria</taxon>
        <taxon>Bacillati</taxon>
        <taxon>Actinomycetota</taxon>
        <taxon>Actinomycetes</taxon>
        <taxon>Glycomycetales</taxon>
        <taxon>Glycomycetaceae</taxon>
        <taxon>Glycomyces</taxon>
    </lineage>
</organism>
<gene>
    <name evidence="4" type="ORF">SAMN05216298_2773</name>
</gene>
<evidence type="ECO:0000256" key="1">
    <source>
        <dbReference type="ARBA" id="ARBA00006252"/>
    </source>
</evidence>
<dbReference type="SUPFAM" id="SSF52218">
    <property type="entry name" value="Flavoproteins"/>
    <property type="match status" value="1"/>
</dbReference>
<evidence type="ECO:0000259" key="3">
    <source>
        <dbReference type="Pfam" id="PF02525"/>
    </source>
</evidence>
<dbReference type="GO" id="GO:0003955">
    <property type="term" value="F:NAD(P)H dehydrogenase (quinone) activity"/>
    <property type="evidence" value="ECO:0007669"/>
    <property type="project" value="TreeGrafter"/>
</dbReference>
<name>A0A1G9HQW4_9ACTN</name>
<dbReference type="Pfam" id="PF02525">
    <property type="entry name" value="Flavodoxin_2"/>
    <property type="match status" value="1"/>
</dbReference>
<reference evidence="5" key="1">
    <citation type="submission" date="2016-10" db="EMBL/GenBank/DDBJ databases">
        <authorList>
            <person name="Varghese N."/>
            <person name="Submissions S."/>
        </authorList>
    </citation>
    <scope>NUCLEOTIDE SEQUENCE [LARGE SCALE GENOMIC DNA]</scope>
    <source>
        <strain evidence="5">CGMCC 4.3147</strain>
    </source>
</reference>
<protein>
    <submittedName>
        <fullName evidence="4">NAD(P)H dehydrogenase (Quinone)</fullName>
    </submittedName>
</protein>
<evidence type="ECO:0000313" key="5">
    <source>
        <dbReference type="Proteomes" id="UP000198662"/>
    </source>
</evidence>
<sequence length="253" mass="27394">MVPMQIHIVYAHPHAASLNAALRDEAVRTLEALGHTATVSDLYAMGWKAVADYDDFGPTENAAFMPAAGEAWERGTIAPDITAEQAKLLAADLVILQFPLWWYTVPAILKGWIDRVFTNGFGYGTSRDWPRFGDGVLAGKRAMVVVTTGAAESHLSDRGVNGDIDSLLFPLQHGVLFYTGMQVLPPVVVTGAHPGFGESDYADAVKELRSRLETVAESAPIAYRKQAEDYDADRRLKPGLEPEGATGFALHVA</sequence>
<dbReference type="Gene3D" id="3.40.50.360">
    <property type="match status" value="1"/>
</dbReference>
<accession>A0A1G9HQW4</accession>
<dbReference type="PANTHER" id="PTHR10204:SF34">
    <property type="entry name" value="NAD(P)H DEHYDROGENASE [QUINONE] 1 ISOFORM 1"/>
    <property type="match status" value="1"/>
</dbReference>
<dbReference type="STRING" id="380244.SAMN05216298_2773"/>
<keyword evidence="5" id="KW-1185">Reference proteome</keyword>
<dbReference type="InterPro" id="IPR003680">
    <property type="entry name" value="Flavodoxin_fold"/>
</dbReference>
<keyword evidence="2" id="KW-0560">Oxidoreductase</keyword>
<evidence type="ECO:0000313" key="4">
    <source>
        <dbReference type="EMBL" id="SDL15252.1"/>
    </source>
</evidence>
<dbReference type="Proteomes" id="UP000198662">
    <property type="component" value="Unassembled WGS sequence"/>
</dbReference>
<comment type="similarity">
    <text evidence="1">Belongs to the NAD(P)H dehydrogenase (quinone) family.</text>
</comment>
<evidence type="ECO:0000256" key="2">
    <source>
        <dbReference type="ARBA" id="ARBA00023002"/>
    </source>
</evidence>
<dbReference type="GO" id="GO:0005829">
    <property type="term" value="C:cytosol"/>
    <property type="evidence" value="ECO:0007669"/>
    <property type="project" value="TreeGrafter"/>
</dbReference>
<dbReference type="AlphaFoldDB" id="A0A1G9HQW4"/>
<dbReference type="PANTHER" id="PTHR10204">
    <property type="entry name" value="NAD P H OXIDOREDUCTASE-RELATED"/>
    <property type="match status" value="1"/>
</dbReference>
<feature type="domain" description="Flavodoxin-like fold" evidence="3">
    <location>
        <begin position="4"/>
        <end position="211"/>
    </location>
</feature>
<dbReference type="InterPro" id="IPR051545">
    <property type="entry name" value="NAD(P)H_dehydrogenase_qn"/>
</dbReference>
<dbReference type="EMBL" id="FNGF01000004">
    <property type="protein sequence ID" value="SDL15252.1"/>
    <property type="molecule type" value="Genomic_DNA"/>
</dbReference>
<proteinExistence type="inferred from homology"/>